<dbReference type="AlphaFoldDB" id="A0A1N7PSM5"/>
<dbReference type="RefSeq" id="WP_076553036.1">
    <property type="nucleotide sequence ID" value="NZ_FTOL01000006.1"/>
</dbReference>
<keyword evidence="3" id="KW-1185">Reference proteome</keyword>
<evidence type="ECO:0008006" key="4">
    <source>
        <dbReference type="Google" id="ProtNLM"/>
    </source>
</evidence>
<reference evidence="3" key="1">
    <citation type="submission" date="2017-01" db="EMBL/GenBank/DDBJ databases">
        <authorList>
            <person name="Varghese N."/>
            <person name="Submissions S."/>
        </authorList>
    </citation>
    <scope>NUCLEOTIDE SEQUENCE [LARGE SCALE GENOMIC DNA]</scope>
    <source>
        <strain evidence="3">DSM 18017</strain>
    </source>
</reference>
<dbReference type="Proteomes" id="UP000186744">
    <property type="component" value="Unassembled WGS sequence"/>
</dbReference>
<evidence type="ECO:0000313" key="2">
    <source>
        <dbReference type="EMBL" id="SIT13624.1"/>
    </source>
</evidence>
<sequence>MGKLTIIGNDKPVIGKQEMYSVTTINGWLNPLQPIKNPLQVPKPHWEVMVQTKTGWRKGGSDKEGQMVPYIFGQKSLFHKGIKIIVRQGEDYGELIVHPQRAKEPKITRVELLDANYKPIPKGKKLSYKDTIIARAYCVEMFEMNIAFTLWEDDAQGEGHNPTVNALNKINPVPVLSRVNEKGMAEAVFRLPFYTMAVMIANARTASGDKSEGATHEYYVTADVVSKHIQKASPNVNVVNPTYNPEPPGKREVPKGHTPAPPKPKTTPAPEKPKPKPDGNSAKFPVTTGGKKSDDPQGKILSAEFVDGKGNKLHSSKVGTAVAVKIMAKEMKNKKVKIKIWEEDNFSWTTDLIYEKDWVLVGDTSFVGVLLTKEMFDKAKGIGTDSSRQDYFIEVIHNDTSVKSAVMPVSADATPTEIPKGNSPVAVDKPQQGKATTSCVCKEQYKDLVWGEKVSCEFRKKVVQICSELWGESKKVEMANELMTCMALETQHSFLSNKGYPNATGLVQFTSGKYGAITAMNETGYNGGKNITKEYLRDLTPVKQLDYVKFYFKMWMEKYKKNIKDSLDMYMTIWCPAAVGQADSFVCYSLARDKKNKNDFYDKNKSAEYEYYDENEKIAINRLKKDSNRANGEITKGELRPRLKYWKELGKENRVKSFSCAEINDNKTTNEKANAGYYAYRDGSIKYIESNTTIDYYVQTKEGSNEFKKIGTLNKNKSGVVRFPDSGQGFNRYGTADKGGKSSIEVVGEGDHYLKPETAAALFGVINEINDKGWEIHLGDMSSSNGSDPWEEGSKHHKGHGHLGKQSGQNIDFRYLNKSGKSFHGTNTSSTFDKDKNATFFAIAYKYGFQKNYATGMSEYKKYGVNPAVPAHNDHGHLGLNNIKLETVVSLNVKIIK</sequence>
<dbReference type="STRING" id="373668.SAMN05421786_106154"/>
<name>A0A1N7PSM5_9FLAO</name>
<protein>
    <recommendedName>
        <fullName evidence="4">Phage tail lysozyme domain-containing protein</fullName>
    </recommendedName>
</protein>
<feature type="region of interest" description="Disordered" evidence="1">
    <location>
        <begin position="782"/>
        <end position="808"/>
    </location>
</feature>
<evidence type="ECO:0000256" key="1">
    <source>
        <dbReference type="SAM" id="MobiDB-lite"/>
    </source>
</evidence>
<feature type="compositionally biased region" description="Low complexity" evidence="1">
    <location>
        <begin position="234"/>
        <end position="243"/>
    </location>
</feature>
<proteinExistence type="predicted"/>
<dbReference type="OrthoDB" id="1183903at2"/>
<organism evidence="2 3">
    <name type="scientific">Chryseobacterium ureilyticum</name>
    <dbReference type="NCBI Taxonomy" id="373668"/>
    <lineage>
        <taxon>Bacteria</taxon>
        <taxon>Pseudomonadati</taxon>
        <taxon>Bacteroidota</taxon>
        <taxon>Flavobacteriia</taxon>
        <taxon>Flavobacteriales</taxon>
        <taxon>Weeksellaceae</taxon>
        <taxon>Chryseobacterium group</taxon>
        <taxon>Chryseobacterium</taxon>
    </lineage>
</organism>
<feature type="region of interest" description="Disordered" evidence="1">
    <location>
        <begin position="233"/>
        <end position="298"/>
    </location>
</feature>
<evidence type="ECO:0000313" key="3">
    <source>
        <dbReference type="Proteomes" id="UP000186744"/>
    </source>
</evidence>
<gene>
    <name evidence="2" type="ORF">SAMN05421786_106154</name>
</gene>
<dbReference type="EMBL" id="FTOL01000006">
    <property type="protein sequence ID" value="SIT13624.1"/>
    <property type="molecule type" value="Genomic_DNA"/>
</dbReference>
<accession>A0A1N7PSM5</accession>